<dbReference type="PROSITE" id="PS00018">
    <property type="entry name" value="EF_HAND_1"/>
    <property type="match status" value="2"/>
</dbReference>
<dbReference type="InterPro" id="IPR011992">
    <property type="entry name" value="EF-hand-dom_pair"/>
</dbReference>
<dbReference type="Gene3D" id="1.10.238.10">
    <property type="entry name" value="EF-hand"/>
    <property type="match status" value="2"/>
</dbReference>
<dbReference type="Proteomes" id="UP000765845">
    <property type="component" value="Unassembled WGS sequence"/>
</dbReference>
<evidence type="ECO:0000256" key="2">
    <source>
        <dbReference type="SAM" id="SignalP"/>
    </source>
</evidence>
<feature type="chain" id="PRO_5046678714" description="EF-hand domain-containing protein" evidence="2">
    <location>
        <begin position="22"/>
        <end position="151"/>
    </location>
</feature>
<dbReference type="RefSeq" id="WP_168449246.1">
    <property type="nucleotide sequence ID" value="NZ_JAAWWK010000002.1"/>
</dbReference>
<dbReference type="SUPFAM" id="SSF47473">
    <property type="entry name" value="EF-hand"/>
    <property type="match status" value="1"/>
</dbReference>
<evidence type="ECO:0000256" key="1">
    <source>
        <dbReference type="SAM" id="MobiDB-lite"/>
    </source>
</evidence>
<gene>
    <name evidence="4" type="ORF">HCU74_04545</name>
</gene>
<evidence type="ECO:0000313" key="4">
    <source>
        <dbReference type="EMBL" id="NKI16688.1"/>
    </source>
</evidence>
<dbReference type="PROSITE" id="PS50222">
    <property type="entry name" value="EF_HAND_2"/>
    <property type="match status" value="2"/>
</dbReference>
<keyword evidence="5" id="KW-1185">Reference proteome</keyword>
<organism evidence="4 5">
    <name type="scientific">Spongiibacter thalassae</name>
    <dbReference type="NCBI Taxonomy" id="2721624"/>
    <lineage>
        <taxon>Bacteria</taxon>
        <taxon>Pseudomonadati</taxon>
        <taxon>Pseudomonadota</taxon>
        <taxon>Gammaproteobacteria</taxon>
        <taxon>Cellvibrionales</taxon>
        <taxon>Spongiibacteraceae</taxon>
        <taxon>Spongiibacter</taxon>
    </lineage>
</organism>
<feature type="domain" description="EF-hand" evidence="3">
    <location>
        <begin position="42"/>
        <end position="77"/>
    </location>
</feature>
<accession>A0ABX1GDN0</accession>
<proteinExistence type="predicted"/>
<protein>
    <recommendedName>
        <fullName evidence="3">EF-hand domain-containing protein</fullName>
    </recommendedName>
</protein>
<feature type="signal peptide" evidence="2">
    <location>
        <begin position="1"/>
        <end position="21"/>
    </location>
</feature>
<comment type="caution">
    <text evidence="4">The sequence shown here is derived from an EMBL/GenBank/DDBJ whole genome shotgun (WGS) entry which is preliminary data.</text>
</comment>
<evidence type="ECO:0000313" key="5">
    <source>
        <dbReference type="Proteomes" id="UP000765845"/>
    </source>
</evidence>
<reference evidence="4 5" key="1">
    <citation type="submission" date="2020-04" db="EMBL/GenBank/DDBJ databases">
        <authorList>
            <person name="Yoon J."/>
        </authorList>
    </citation>
    <scope>NUCLEOTIDE SEQUENCE [LARGE SCALE GENOMIC DNA]</scope>
    <source>
        <strain evidence="4 5">KMU-166</strain>
    </source>
</reference>
<dbReference type="Pfam" id="PF13202">
    <property type="entry name" value="EF-hand_5"/>
    <property type="match status" value="2"/>
</dbReference>
<feature type="domain" description="EF-hand" evidence="3">
    <location>
        <begin position="101"/>
        <end position="136"/>
    </location>
</feature>
<feature type="region of interest" description="Disordered" evidence="1">
    <location>
        <begin position="127"/>
        <end position="151"/>
    </location>
</feature>
<sequence length="151" mass="16420">MKTSFLLLASGLLCVALPLHAGEAGRKAPFDANQDGIVSTAEVAQHKANRFMKMDVDGDGAVSRDDIAEFKARLREQRTGSRADRFELADSNGDGLVGQDEARAFAQTRVQKLDADGDGAISRGEMHRAFRHSDRGHHSDRGRHGDMTMAD</sequence>
<name>A0ABX1GDN0_9GAMM</name>
<dbReference type="InterPro" id="IPR018247">
    <property type="entry name" value="EF_Hand_1_Ca_BS"/>
</dbReference>
<dbReference type="InterPro" id="IPR002048">
    <property type="entry name" value="EF_hand_dom"/>
</dbReference>
<evidence type="ECO:0000259" key="3">
    <source>
        <dbReference type="PROSITE" id="PS50222"/>
    </source>
</evidence>
<keyword evidence="2" id="KW-0732">Signal</keyword>
<dbReference type="EMBL" id="JAAWWK010000002">
    <property type="protein sequence ID" value="NKI16688.1"/>
    <property type="molecule type" value="Genomic_DNA"/>
</dbReference>